<keyword evidence="3" id="KW-1003">Cell membrane</keyword>
<dbReference type="PANTHER" id="PTHR23501">
    <property type="entry name" value="MAJOR FACILITATOR SUPERFAMILY"/>
    <property type="match status" value="1"/>
</dbReference>
<feature type="transmembrane region" description="Helical" evidence="7">
    <location>
        <begin position="299"/>
        <end position="321"/>
    </location>
</feature>
<feature type="transmembrane region" description="Helical" evidence="7">
    <location>
        <begin position="353"/>
        <end position="376"/>
    </location>
</feature>
<feature type="transmembrane region" description="Helical" evidence="7">
    <location>
        <begin position="432"/>
        <end position="451"/>
    </location>
</feature>
<dbReference type="GO" id="GO:0005886">
    <property type="term" value="C:plasma membrane"/>
    <property type="evidence" value="ECO:0007669"/>
    <property type="project" value="UniProtKB-SubCell"/>
</dbReference>
<protein>
    <submittedName>
        <fullName evidence="9">MFS transporter</fullName>
    </submittedName>
</protein>
<feature type="transmembrane region" description="Helical" evidence="7">
    <location>
        <begin position="193"/>
        <end position="212"/>
    </location>
</feature>
<dbReference type="EMBL" id="CP097899">
    <property type="protein sequence ID" value="URN93555.1"/>
    <property type="molecule type" value="Genomic_DNA"/>
</dbReference>
<dbReference type="Gene3D" id="1.20.1250.20">
    <property type="entry name" value="MFS general substrate transporter like domains"/>
    <property type="match status" value="1"/>
</dbReference>
<feature type="domain" description="Major facilitator superfamily (MFS) profile" evidence="8">
    <location>
        <begin position="8"/>
        <end position="452"/>
    </location>
</feature>
<evidence type="ECO:0000256" key="6">
    <source>
        <dbReference type="ARBA" id="ARBA00023136"/>
    </source>
</evidence>
<dbReference type="PROSITE" id="PS50850">
    <property type="entry name" value="MFS"/>
    <property type="match status" value="1"/>
</dbReference>
<feature type="transmembrane region" description="Helical" evidence="7">
    <location>
        <begin position="328"/>
        <end position="347"/>
    </location>
</feature>
<evidence type="ECO:0000256" key="3">
    <source>
        <dbReference type="ARBA" id="ARBA00022475"/>
    </source>
</evidence>
<feature type="transmembrane region" description="Helical" evidence="7">
    <location>
        <begin position="162"/>
        <end position="181"/>
    </location>
</feature>
<evidence type="ECO:0000256" key="7">
    <source>
        <dbReference type="SAM" id="Phobius"/>
    </source>
</evidence>
<name>A0A9J6ZBU8_9BACL</name>
<dbReference type="PRINTS" id="PR01036">
    <property type="entry name" value="TCRTETB"/>
</dbReference>
<feature type="transmembrane region" description="Helical" evidence="7">
    <location>
        <begin position="264"/>
        <end position="287"/>
    </location>
</feature>
<feature type="transmembrane region" description="Helical" evidence="7">
    <location>
        <begin position="131"/>
        <end position="150"/>
    </location>
</feature>
<keyword evidence="2" id="KW-0813">Transport</keyword>
<organism evidence="9 10">
    <name type="scientific">Candidatus Pristimantibacillus lignocellulolyticus</name>
    <dbReference type="NCBI Taxonomy" id="2994561"/>
    <lineage>
        <taxon>Bacteria</taxon>
        <taxon>Bacillati</taxon>
        <taxon>Bacillota</taxon>
        <taxon>Bacilli</taxon>
        <taxon>Bacillales</taxon>
        <taxon>Paenibacillaceae</taxon>
        <taxon>Candidatus Pristimantibacillus</taxon>
    </lineage>
</organism>
<gene>
    <name evidence="9" type="ORF">NAG76_17200</name>
</gene>
<feature type="transmembrane region" description="Helical" evidence="7">
    <location>
        <begin position="224"/>
        <end position="243"/>
    </location>
</feature>
<evidence type="ECO:0000256" key="2">
    <source>
        <dbReference type="ARBA" id="ARBA00022448"/>
    </source>
</evidence>
<dbReference type="CDD" id="cd17502">
    <property type="entry name" value="MFS_Azr1_MDR_like"/>
    <property type="match status" value="1"/>
</dbReference>
<keyword evidence="6 7" id="KW-0472">Membrane</keyword>
<keyword evidence="4 7" id="KW-0812">Transmembrane</keyword>
<evidence type="ECO:0000256" key="5">
    <source>
        <dbReference type="ARBA" id="ARBA00022989"/>
    </source>
</evidence>
<dbReference type="SUPFAM" id="SSF103473">
    <property type="entry name" value="MFS general substrate transporter"/>
    <property type="match status" value="1"/>
</dbReference>
<dbReference type="InterPro" id="IPR011701">
    <property type="entry name" value="MFS"/>
</dbReference>
<evidence type="ECO:0000313" key="10">
    <source>
        <dbReference type="Proteomes" id="UP001056756"/>
    </source>
</evidence>
<reference evidence="9" key="1">
    <citation type="submission" date="2022-05" db="EMBL/GenBank/DDBJ databases">
        <title>Novel bacterial taxa in a minimal lignocellulolytic consortium and its capacity to transform plastics disclosed by genome-resolved metagenomics.</title>
        <authorList>
            <person name="Rodriguez C.A.D."/>
            <person name="Diaz-Garcia L."/>
            <person name="Herrera K."/>
            <person name="Tarazona N.A."/>
            <person name="Sproer C."/>
            <person name="Overmann J."/>
            <person name="Jimenez D.J."/>
        </authorList>
    </citation>
    <scope>NUCLEOTIDE SEQUENCE</scope>
    <source>
        <strain evidence="9">MAG5</strain>
    </source>
</reference>
<keyword evidence="5 7" id="KW-1133">Transmembrane helix</keyword>
<dbReference type="InterPro" id="IPR036259">
    <property type="entry name" value="MFS_trans_sf"/>
</dbReference>
<dbReference type="PANTHER" id="PTHR23501:SF191">
    <property type="entry name" value="VACUOLAR BASIC AMINO ACID TRANSPORTER 4"/>
    <property type="match status" value="1"/>
</dbReference>
<comment type="subcellular location">
    <subcellularLocation>
        <location evidence="1">Cell membrane</location>
        <topology evidence="1">Multi-pass membrane protein</topology>
    </subcellularLocation>
</comment>
<accession>A0A9J6ZBU8</accession>
<proteinExistence type="predicted"/>
<dbReference type="AlphaFoldDB" id="A0A9J6ZBU8"/>
<evidence type="ECO:0000256" key="4">
    <source>
        <dbReference type="ARBA" id="ARBA00022692"/>
    </source>
</evidence>
<dbReference type="Proteomes" id="UP001056756">
    <property type="component" value="Chromosome"/>
</dbReference>
<feature type="transmembrane region" description="Helical" evidence="7">
    <location>
        <begin position="388"/>
        <end position="412"/>
    </location>
</feature>
<sequence length="482" mass="52553">MKSSSLKVVLALYLTTFLAAIEGTIVSTAMPIIINNLEGAELYSWVNTIYLLAMVVATPLYGKLSDIYGRKLLISIGIIIFIIGSALSGIAWSMPSLIVFRAIQGIGGASLLTLPMVIITDLFQDQQRYKIQGWLSSIWGVAGILGPLTGGLLVDYVSWRSIFYLNVPFAFIALVLIYKFLPNHYKKTARSIDAKGITTFSVGILLLLYGLNGFVENDEITAKWIYTLLMVIAIICLYAFVRVEKHANDPFIPLEIFTNRMFRFTLISGFVLSAITVAIIFYIPLWMQHVKGLSATGSGLVMIPLSITWPLGSILAGQFAFRYGMRTMGFIGSICLLLGSGAMATITVDTSPILIMFYILISGMAFGILLSSFSFLASAVASEKVRGAGLSAVQLFRSLGQAVGLVLFGMLLYSQTNSPQYVSLLEISIRQIFGAIAFISLLLVIYIIWALRNKALLASYNFAGESKSTKVKQVAQVSADGS</sequence>
<feature type="transmembrane region" description="Helical" evidence="7">
    <location>
        <begin position="72"/>
        <end position="92"/>
    </location>
</feature>
<evidence type="ECO:0000313" key="9">
    <source>
        <dbReference type="EMBL" id="URN93555.1"/>
    </source>
</evidence>
<feature type="transmembrane region" description="Helical" evidence="7">
    <location>
        <begin position="42"/>
        <end position="60"/>
    </location>
</feature>
<evidence type="ECO:0000259" key="8">
    <source>
        <dbReference type="PROSITE" id="PS50850"/>
    </source>
</evidence>
<dbReference type="FunFam" id="1.20.1720.10:FF:000004">
    <property type="entry name" value="EmrB/QacA family drug resistance transporter"/>
    <property type="match status" value="1"/>
</dbReference>
<dbReference type="KEGG" id="plig:NAG76_17200"/>
<evidence type="ECO:0000256" key="1">
    <source>
        <dbReference type="ARBA" id="ARBA00004651"/>
    </source>
</evidence>
<dbReference type="Gene3D" id="1.20.1720.10">
    <property type="entry name" value="Multidrug resistance protein D"/>
    <property type="match status" value="1"/>
</dbReference>
<dbReference type="InterPro" id="IPR020846">
    <property type="entry name" value="MFS_dom"/>
</dbReference>
<dbReference type="Pfam" id="PF07690">
    <property type="entry name" value="MFS_1"/>
    <property type="match status" value="1"/>
</dbReference>
<dbReference type="GO" id="GO:0022857">
    <property type="term" value="F:transmembrane transporter activity"/>
    <property type="evidence" value="ECO:0007669"/>
    <property type="project" value="InterPro"/>
</dbReference>
<feature type="transmembrane region" description="Helical" evidence="7">
    <location>
        <begin position="98"/>
        <end position="119"/>
    </location>
</feature>